<keyword evidence="1" id="KW-0732">Signal</keyword>
<dbReference type="Pfam" id="PF02019">
    <property type="entry name" value="WIF"/>
    <property type="match status" value="1"/>
</dbReference>
<dbReference type="InterPro" id="IPR038677">
    <property type="entry name" value="WIF_sf"/>
</dbReference>
<evidence type="ECO:0000313" key="7">
    <source>
        <dbReference type="Proteomes" id="UP000655588"/>
    </source>
</evidence>
<keyword evidence="4" id="KW-0472">Membrane</keyword>
<dbReference type="InterPro" id="IPR001245">
    <property type="entry name" value="Ser-Thr/Tyr_kinase_cat_dom"/>
</dbReference>
<dbReference type="Pfam" id="PF07714">
    <property type="entry name" value="PK_Tyr_Ser-Thr"/>
    <property type="match status" value="1"/>
</dbReference>
<feature type="domain" description="WIF" evidence="5">
    <location>
        <begin position="35"/>
        <end position="163"/>
    </location>
</feature>
<evidence type="ECO:0000256" key="2">
    <source>
        <dbReference type="ARBA" id="ARBA00023180"/>
    </source>
</evidence>
<organism evidence="6 7">
    <name type="scientific">Frieseomelitta varia</name>
    <dbReference type="NCBI Taxonomy" id="561572"/>
    <lineage>
        <taxon>Eukaryota</taxon>
        <taxon>Metazoa</taxon>
        <taxon>Ecdysozoa</taxon>
        <taxon>Arthropoda</taxon>
        <taxon>Hexapoda</taxon>
        <taxon>Insecta</taxon>
        <taxon>Pterygota</taxon>
        <taxon>Neoptera</taxon>
        <taxon>Endopterygota</taxon>
        <taxon>Hymenoptera</taxon>
        <taxon>Apocrita</taxon>
        <taxon>Aculeata</taxon>
        <taxon>Apoidea</taxon>
        <taxon>Anthophila</taxon>
        <taxon>Apidae</taxon>
        <taxon>Frieseomelitta</taxon>
    </lineage>
</organism>
<reference evidence="6" key="1">
    <citation type="submission" date="2019-11" db="EMBL/GenBank/DDBJ databases">
        <title>The nuclear and mitochondrial genomes of Frieseomelitta varia - a highly eusocial stingless bee (Meliponini) with a permanently sterile worker caste.</title>
        <authorList>
            <person name="Freitas F.C.P."/>
            <person name="Lourenco A.P."/>
            <person name="Nunes F.M.F."/>
            <person name="Paschoal A.R."/>
            <person name="Abreu F.C.P."/>
            <person name="Barbin F.O."/>
            <person name="Bataglia L."/>
            <person name="Cardoso-Junior C.A.M."/>
            <person name="Cervoni M.S."/>
            <person name="Silva S.R."/>
            <person name="Dalarmi F."/>
            <person name="Del Lama M.A."/>
            <person name="Depintor T.S."/>
            <person name="Ferreira K.M."/>
            <person name="Goria P.S."/>
            <person name="Jaskot M.C."/>
            <person name="Lago D.C."/>
            <person name="Luna-Lucena D."/>
            <person name="Moda L.M."/>
            <person name="Nascimento L."/>
            <person name="Pedrino M."/>
            <person name="Rabico F.O."/>
            <person name="Sanches F.C."/>
            <person name="Santos D.E."/>
            <person name="Santos C.G."/>
            <person name="Vieira J."/>
            <person name="Lopes T.F."/>
            <person name="Barchuk A.R."/>
            <person name="Hartfelder K."/>
            <person name="Simoes Z.L.P."/>
            <person name="Bitondi M.M.G."/>
            <person name="Pinheiro D.G."/>
        </authorList>
    </citation>
    <scope>NUCLEOTIDE SEQUENCE</scope>
    <source>
        <strain evidence="6">USP_RPSP 00005682</strain>
        <tissue evidence="6">Whole individual</tissue>
    </source>
</reference>
<keyword evidence="4" id="KW-0812">Transmembrane</keyword>
<keyword evidence="2" id="KW-0325">Glycoprotein</keyword>
<dbReference type="EMBL" id="WNWW01000418">
    <property type="protein sequence ID" value="KAF3425101.1"/>
    <property type="molecule type" value="Genomic_DNA"/>
</dbReference>
<dbReference type="AlphaFoldDB" id="A0A833RX61"/>
<proteinExistence type="predicted"/>
<dbReference type="Gene3D" id="2.60.40.2170">
    <property type="entry name" value="Wnt, WIF domain"/>
    <property type="match status" value="1"/>
</dbReference>
<accession>A0A833RX61</accession>
<dbReference type="GO" id="GO:0004672">
    <property type="term" value="F:protein kinase activity"/>
    <property type="evidence" value="ECO:0007669"/>
    <property type="project" value="InterPro"/>
</dbReference>
<dbReference type="Proteomes" id="UP000655588">
    <property type="component" value="Unassembled WGS sequence"/>
</dbReference>
<gene>
    <name evidence="6" type="ORF">E2986_03656</name>
</gene>
<protein>
    <recommendedName>
        <fullName evidence="5">WIF domain-containing protein</fullName>
    </recommendedName>
</protein>
<comment type="caution">
    <text evidence="6">The sequence shown here is derived from an EMBL/GenBank/DDBJ whole genome shotgun (WGS) entry which is preliminary data.</text>
</comment>
<dbReference type="PROSITE" id="PS50814">
    <property type="entry name" value="WIF"/>
    <property type="match status" value="1"/>
</dbReference>
<evidence type="ECO:0000256" key="3">
    <source>
        <dbReference type="SAM" id="MobiDB-lite"/>
    </source>
</evidence>
<feature type="transmembrane region" description="Helical" evidence="4">
    <location>
        <begin position="188"/>
        <end position="212"/>
    </location>
</feature>
<keyword evidence="4" id="KW-1133">Transmembrane helix</keyword>
<feature type="region of interest" description="Disordered" evidence="3">
    <location>
        <begin position="244"/>
        <end position="273"/>
    </location>
</feature>
<evidence type="ECO:0000259" key="5">
    <source>
        <dbReference type="PROSITE" id="PS50814"/>
    </source>
</evidence>
<name>A0A833RX61_9HYME</name>
<dbReference type="InterPro" id="IPR003306">
    <property type="entry name" value="WIF"/>
</dbReference>
<evidence type="ECO:0000256" key="4">
    <source>
        <dbReference type="SAM" id="Phobius"/>
    </source>
</evidence>
<keyword evidence="7" id="KW-1185">Reference proteome</keyword>
<evidence type="ECO:0000313" key="6">
    <source>
        <dbReference type="EMBL" id="KAF3425101.1"/>
    </source>
</evidence>
<dbReference type="SMART" id="SM00469">
    <property type="entry name" value="WIF"/>
    <property type="match status" value="1"/>
</dbReference>
<sequence length="347" mass="38405">MITLLKERNYRYFLLLLGSFSYIYEHSNDVSFKKALINKNICRAVAGLQAELFYVREGVINEYAIKFVVPVPAQVHKLHFTWENLAGRPLPYTMSVDISNPSALSSSLNISQAGEIPLGGLQTWALALHCGPYDAEVDLSLRINVSLSRRNTTSLDFRRKKICLKDKSNIGAEEVHVAASGSPSGGQVFYAAIGCACAFIAAVLVLVVAYYVRDKKTRRHRDPLQESRGLSSACSVERGTGVGPAQTFLSPETPPPASATSTSTYRRLDDRPSRELHERIQEITVQSVDDDLRVQITDNALARDLFPQDYHCLGDNENRPIKWLAIESLLNKTFSTASDVVSKIGSP</sequence>
<evidence type="ECO:0000256" key="1">
    <source>
        <dbReference type="ARBA" id="ARBA00022729"/>
    </source>
</evidence>